<dbReference type="EMBL" id="CP000780">
    <property type="protein sequence ID" value="ABS56329.1"/>
    <property type="molecule type" value="Genomic_DNA"/>
</dbReference>
<accession>A7I9B8</accession>
<dbReference type="Gene3D" id="3.40.50.2300">
    <property type="match status" value="1"/>
</dbReference>
<dbReference type="SMART" id="SM00448">
    <property type="entry name" value="REC"/>
    <property type="match status" value="1"/>
</dbReference>
<dbReference type="PANTHER" id="PTHR44591">
    <property type="entry name" value="STRESS RESPONSE REGULATOR PROTEIN 1"/>
    <property type="match status" value="1"/>
</dbReference>
<dbReference type="PROSITE" id="PS50110">
    <property type="entry name" value="RESPONSE_REGULATORY"/>
    <property type="match status" value="1"/>
</dbReference>
<gene>
    <name evidence="4" type="ordered locus">Mboo_1813</name>
</gene>
<dbReference type="SUPFAM" id="SSF52172">
    <property type="entry name" value="CheY-like"/>
    <property type="match status" value="1"/>
</dbReference>
<feature type="modified residue" description="4-aspartylphosphate" evidence="2">
    <location>
        <position position="55"/>
    </location>
</feature>
<dbReference type="AlphaFoldDB" id="A7I9B8"/>
<feature type="domain" description="Response regulatory" evidence="3">
    <location>
        <begin position="5"/>
        <end position="120"/>
    </location>
</feature>
<dbReference type="KEGG" id="mbn:Mboo_1813"/>
<dbReference type="Proteomes" id="UP000002408">
    <property type="component" value="Chromosome"/>
</dbReference>
<dbReference type="InterPro" id="IPR001789">
    <property type="entry name" value="Sig_transdc_resp-reg_receiver"/>
</dbReference>
<dbReference type="Gene3D" id="3.30.450.40">
    <property type="match status" value="1"/>
</dbReference>
<evidence type="ECO:0000259" key="3">
    <source>
        <dbReference type="PROSITE" id="PS50110"/>
    </source>
</evidence>
<evidence type="ECO:0000313" key="4">
    <source>
        <dbReference type="EMBL" id="ABS56329.1"/>
    </source>
</evidence>
<dbReference type="HOGENOM" id="CLU_884572_0_0_2"/>
<proteinExistence type="predicted"/>
<evidence type="ECO:0000256" key="2">
    <source>
        <dbReference type="PROSITE-ProRule" id="PRU00169"/>
    </source>
</evidence>
<evidence type="ECO:0000256" key="1">
    <source>
        <dbReference type="ARBA" id="ARBA00022553"/>
    </source>
</evidence>
<dbReference type="PANTHER" id="PTHR44591:SF3">
    <property type="entry name" value="RESPONSE REGULATORY DOMAIN-CONTAINING PROTEIN"/>
    <property type="match status" value="1"/>
</dbReference>
<dbReference type="GO" id="GO:0000160">
    <property type="term" value="P:phosphorelay signal transduction system"/>
    <property type="evidence" value="ECO:0007669"/>
    <property type="project" value="InterPro"/>
</dbReference>
<protein>
    <submittedName>
        <fullName evidence="4">Response regulator receiver protein</fullName>
    </submittedName>
</protein>
<dbReference type="STRING" id="456442.Mboo_1813"/>
<evidence type="ECO:0000313" key="5">
    <source>
        <dbReference type="Proteomes" id="UP000002408"/>
    </source>
</evidence>
<name>A7I9B8_METB6</name>
<dbReference type="SUPFAM" id="SSF55781">
    <property type="entry name" value="GAF domain-like"/>
    <property type="match status" value="1"/>
</dbReference>
<dbReference type="InterPro" id="IPR029016">
    <property type="entry name" value="GAF-like_dom_sf"/>
</dbReference>
<keyword evidence="1 2" id="KW-0597">Phosphoprotein</keyword>
<dbReference type="eggNOG" id="arCOG06537">
    <property type="taxonomic scope" value="Archaea"/>
</dbReference>
<dbReference type="CDD" id="cd17534">
    <property type="entry name" value="REC_DC-like"/>
    <property type="match status" value="1"/>
</dbReference>
<dbReference type="InterPro" id="IPR050595">
    <property type="entry name" value="Bact_response_regulator"/>
</dbReference>
<sequence>MMTARILIVEDERVVAEDLSRTLVSLGYEIAGIAGSGEDAITFAEREKPDLILMDIMLSGKMDGISAAERIQTIRTTPIIYVTAYADDLLLARAKKTGPFGYIVKPFNEREIRSNIEIALYRHRLDREIEKRDAILLALGSGIEWFLRQFADHHRIVPHHDPAHSGEPGYRPILESLGNAMDLARIALFRYNGTDRSMLTLADEWTFQDSAGLVHSPLVRKIAPSSLGLEPHMHDLARGAAVTLGIGDFAPEIRSTFAAYRFSCMAVLEIEVREMPYGLIFFVDGTDRSWPAEEIEAMHIAANILGSAIGLSELER</sequence>
<reference evidence="5" key="1">
    <citation type="journal article" date="2015" name="Microbiology">
        <title>Genome of Methanoregula boonei 6A8 reveals adaptations to oligotrophic peatland environments.</title>
        <authorList>
            <person name="Braeuer S."/>
            <person name="Cadillo-Quiroz H."/>
            <person name="Kyrpides N."/>
            <person name="Woyke T."/>
            <person name="Goodwin L."/>
            <person name="Detter C."/>
            <person name="Podell S."/>
            <person name="Yavitt J.B."/>
            <person name="Zinder S.H."/>
        </authorList>
    </citation>
    <scope>NUCLEOTIDE SEQUENCE [LARGE SCALE GENOMIC DNA]</scope>
    <source>
        <strain evidence="5">DSM 21154 / JCM 14090 / 6A8</strain>
    </source>
</reference>
<organism evidence="4 5">
    <name type="scientific">Methanoregula boonei (strain DSM 21154 / JCM 14090 / 6A8)</name>
    <dbReference type="NCBI Taxonomy" id="456442"/>
    <lineage>
        <taxon>Archaea</taxon>
        <taxon>Methanobacteriati</taxon>
        <taxon>Methanobacteriota</taxon>
        <taxon>Stenosarchaea group</taxon>
        <taxon>Methanomicrobia</taxon>
        <taxon>Methanomicrobiales</taxon>
        <taxon>Methanoregulaceae</taxon>
        <taxon>Methanoregula</taxon>
    </lineage>
</organism>
<keyword evidence="5" id="KW-1185">Reference proteome</keyword>
<dbReference type="Pfam" id="PF00072">
    <property type="entry name" value="Response_reg"/>
    <property type="match status" value="1"/>
</dbReference>
<dbReference type="InterPro" id="IPR011006">
    <property type="entry name" value="CheY-like_superfamily"/>
</dbReference>